<dbReference type="HOGENOM" id="CLU_155624_2_0_1"/>
<keyword evidence="3" id="KW-0863">Zinc-finger</keyword>
<proteinExistence type="predicted"/>
<dbReference type="GO" id="GO:0005634">
    <property type="term" value="C:nucleus"/>
    <property type="evidence" value="ECO:0007669"/>
    <property type="project" value="UniProtKB-SubCell"/>
</dbReference>
<evidence type="ECO:0000256" key="2">
    <source>
        <dbReference type="ARBA" id="ARBA00022723"/>
    </source>
</evidence>
<organism evidence="6 7">
    <name type="scientific">Plicaturopsis crispa FD-325 SS-3</name>
    <dbReference type="NCBI Taxonomy" id="944288"/>
    <lineage>
        <taxon>Eukaryota</taxon>
        <taxon>Fungi</taxon>
        <taxon>Dikarya</taxon>
        <taxon>Basidiomycota</taxon>
        <taxon>Agaricomycotina</taxon>
        <taxon>Agaricomycetes</taxon>
        <taxon>Agaricomycetidae</taxon>
        <taxon>Amylocorticiales</taxon>
        <taxon>Amylocorticiaceae</taxon>
        <taxon>Plicatura</taxon>
        <taxon>Plicaturopsis crispa</taxon>
    </lineage>
</organism>
<gene>
    <name evidence="6" type="ORF">PLICRDRAFT_73001</name>
</gene>
<evidence type="ECO:0000256" key="4">
    <source>
        <dbReference type="ARBA" id="ARBA00022833"/>
    </source>
</evidence>
<dbReference type="Proteomes" id="UP000053263">
    <property type="component" value="Unassembled WGS sequence"/>
</dbReference>
<comment type="subcellular location">
    <subcellularLocation>
        <location evidence="1">Nucleus</location>
    </subcellularLocation>
</comment>
<evidence type="ECO:0000256" key="5">
    <source>
        <dbReference type="ARBA" id="ARBA00023242"/>
    </source>
</evidence>
<name>A0A0C9SPM6_PLICR</name>
<evidence type="ECO:0000256" key="1">
    <source>
        <dbReference type="ARBA" id="ARBA00004123"/>
    </source>
</evidence>
<sequence length="66" mass="7501">DLGEGDIPHRTQLTKLIFESYEREHKAMVEDIKCSLGRVSFTSDMWSAPNTMASYMAITAHYAAYD</sequence>
<keyword evidence="7" id="KW-1185">Reference proteome</keyword>
<accession>A0A0C9SPM6</accession>
<dbReference type="GO" id="GO:0008270">
    <property type="term" value="F:zinc ion binding"/>
    <property type="evidence" value="ECO:0007669"/>
    <property type="project" value="UniProtKB-KW"/>
</dbReference>
<dbReference type="OrthoDB" id="1607513at2759"/>
<evidence type="ECO:0000256" key="3">
    <source>
        <dbReference type="ARBA" id="ARBA00022771"/>
    </source>
</evidence>
<dbReference type="AlphaFoldDB" id="A0A0C9SPM6"/>
<dbReference type="PANTHER" id="PTHR46481">
    <property type="entry name" value="ZINC FINGER BED DOMAIN-CONTAINING PROTEIN 4"/>
    <property type="match status" value="1"/>
</dbReference>
<dbReference type="EMBL" id="KN832658">
    <property type="protein sequence ID" value="KII82782.1"/>
    <property type="molecule type" value="Genomic_DNA"/>
</dbReference>
<dbReference type="PANTHER" id="PTHR46481:SF10">
    <property type="entry name" value="ZINC FINGER BED DOMAIN-CONTAINING PROTEIN 39"/>
    <property type="match status" value="1"/>
</dbReference>
<keyword evidence="2" id="KW-0479">Metal-binding</keyword>
<dbReference type="InterPro" id="IPR052035">
    <property type="entry name" value="ZnF_BED_domain_contain"/>
</dbReference>
<feature type="non-terminal residue" evidence="6">
    <location>
        <position position="66"/>
    </location>
</feature>
<protein>
    <recommendedName>
        <fullName evidence="8">HAT C-terminal dimerisation domain-containing protein</fullName>
    </recommendedName>
</protein>
<evidence type="ECO:0000313" key="7">
    <source>
        <dbReference type="Proteomes" id="UP000053263"/>
    </source>
</evidence>
<evidence type="ECO:0000313" key="6">
    <source>
        <dbReference type="EMBL" id="KII82782.1"/>
    </source>
</evidence>
<evidence type="ECO:0008006" key="8">
    <source>
        <dbReference type="Google" id="ProtNLM"/>
    </source>
</evidence>
<reference evidence="6 7" key="1">
    <citation type="submission" date="2014-06" db="EMBL/GenBank/DDBJ databases">
        <title>Evolutionary Origins and Diversification of the Mycorrhizal Mutualists.</title>
        <authorList>
            <consortium name="DOE Joint Genome Institute"/>
            <consortium name="Mycorrhizal Genomics Consortium"/>
            <person name="Kohler A."/>
            <person name="Kuo A."/>
            <person name="Nagy L.G."/>
            <person name="Floudas D."/>
            <person name="Copeland A."/>
            <person name="Barry K.W."/>
            <person name="Cichocki N."/>
            <person name="Veneault-Fourrey C."/>
            <person name="LaButti K."/>
            <person name="Lindquist E.A."/>
            <person name="Lipzen A."/>
            <person name="Lundell T."/>
            <person name="Morin E."/>
            <person name="Murat C."/>
            <person name="Riley R."/>
            <person name="Ohm R."/>
            <person name="Sun H."/>
            <person name="Tunlid A."/>
            <person name="Henrissat B."/>
            <person name="Grigoriev I.V."/>
            <person name="Hibbett D.S."/>
            <person name="Martin F."/>
        </authorList>
    </citation>
    <scope>NUCLEOTIDE SEQUENCE [LARGE SCALE GENOMIC DNA]</scope>
    <source>
        <strain evidence="6 7">FD-325 SS-3</strain>
    </source>
</reference>
<keyword evidence="5" id="KW-0539">Nucleus</keyword>
<feature type="non-terminal residue" evidence="6">
    <location>
        <position position="1"/>
    </location>
</feature>
<keyword evidence="4" id="KW-0862">Zinc</keyword>